<comment type="pathway">
    <text evidence="3">Lipid metabolism.</text>
</comment>
<comment type="similarity">
    <text evidence="4 12">Belongs to the phosphatidyl serine synthase family.</text>
</comment>
<dbReference type="InterPro" id="IPR004277">
    <property type="entry name" value="PSS"/>
</dbReference>
<dbReference type="PANTHER" id="PTHR15362:SF15">
    <property type="entry name" value="PHOSPHATIDYLSERINE SYNTHASE 1"/>
    <property type="match status" value="1"/>
</dbReference>
<dbReference type="GO" id="GO:0005789">
    <property type="term" value="C:endoplasmic reticulum membrane"/>
    <property type="evidence" value="ECO:0007669"/>
    <property type="project" value="UniProtKB-SubCell"/>
</dbReference>
<dbReference type="Proteomes" id="UP001142055">
    <property type="component" value="Chromosome 1"/>
</dbReference>
<sequence>MGIGPKLCRLSIQLNDLYQLSKLINSSGNLFVIEPQILANMIEPKQLSELRWRYNLPFFTFDPDTITMAMFNDGKTPFYKGDKIIEIGQVKSMVPFSNETKLSHIFLRWNHYKVHVVIMHRIKHFFWVSQIPEKQLKHYRHFIEFNINFGVYEQIFDPFELSYNSSILIPANIEDFLSQISTSRYMHCPPERQQQWLQKHNLTYNQKREEVTIKSIMGIKSLMKELKMEFWAMCGTLLGWYRQCGIIPYTDDNDFSTWPKYLKGKDLTPLLLSRAPENGLYLLYRFGEARRSMEYSFRLGDYSDKVDMFFSYRNDTHFLLPSHLVSKHTFQYSIYPIYELCSIELLGYKLLAPCDPEKLDHLLETIKCDFDHILIIFLWIKMSVSVRDINHHFYAINERPVDDISLEFFYKPHTITLLVFSFVTVFYSAFTRDESLLEENIWSGLKCVIFFFLIISLLAFPNGPFIRPHPAFWRIVFGVSVLYTLMLIFILFQNYQTIKQIMYWFYPDLEDFKIDGEKQYAVNCSDITLERVWEHMDVFALAHFLGWAMKAMLVRHYGLCWTISVTWEITEVAFAHLLPNFAECWWDSWILDVLLCNGLGIFCGMYVCYFLEMRTYKWEGIKNIQSTSKKIRRAILQFTPESWTPIHWFDPTCTFRRYLAVAQLVISWQLTELNTFFLKHIFEMPPAHPIILGRIGLLGLIVAPSVRQYYTYVTDTRCKRVGTQCWVFVAIMLIETVISVKFGVRIFAQTQMWNILVWLIIQFALSIACVSLCILWAKFKWKHNNIDIIDENLLNNHDQKGKMNNKQSPSLRKKYS</sequence>
<evidence type="ECO:0000256" key="7">
    <source>
        <dbReference type="ARBA" id="ARBA00022824"/>
    </source>
</evidence>
<feature type="transmembrane region" description="Helical" evidence="12">
    <location>
        <begin position="756"/>
        <end position="777"/>
    </location>
</feature>
<dbReference type="GO" id="GO:0106245">
    <property type="term" value="F:L-serine-phosphatidylethanolamine phosphatidyltransferase activity"/>
    <property type="evidence" value="ECO:0007669"/>
    <property type="project" value="UniProtKB-UniRule"/>
</dbReference>
<evidence type="ECO:0000256" key="11">
    <source>
        <dbReference type="ARBA" id="ARBA00023264"/>
    </source>
</evidence>
<keyword evidence="12" id="KW-0594">Phospholipid biosynthesis</keyword>
<evidence type="ECO:0000256" key="5">
    <source>
        <dbReference type="ARBA" id="ARBA00022679"/>
    </source>
</evidence>
<feature type="transmembrane region" description="Helical" evidence="12">
    <location>
        <begin position="472"/>
        <end position="492"/>
    </location>
</feature>
<keyword evidence="8 12" id="KW-1133">Transmembrane helix</keyword>
<feature type="transmembrane region" description="Helical" evidence="12">
    <location>
        <begin position="441"/>
        <end position="460"/>
    </location>
</feature>
<feature type="transmembrane region" description="Helical" evidence="12">
    <location>
        <begin position="589"/>
        <end position="611"/>
    </location>
</feature>
<keyword evidence="12" id="KW-0444">Lipid biosynthesis</keyword>
<dbReference type="EC" id="2.7.8.29" evidence="12"/>
<gene>
    <name evidence="13" type="ORF">RDWZM_001126</name>
</gene>
<feature type="transmembrane region" description="Helical" evidence="12">
    <location>
        <begin position="557"/>
        <end position="577"/>
    </location>
</feature>
<keyword evidence="9 12" id="KW-0443">Lipid metabolism</keyword>
<comment type="catalytic activity">
    <reaction evidence="12">
        <text>a 1,2-diacyl-sn-glycero-3-phosphoethanolamine + L-serine = a 1,2-diacyl-sn-glycero-3-phospho-L-serine + ethanolamine</text>
        <dbReference type="Rhea" id="RHEA:27606"/>
        <dbReference type="ChEBI" id="CHEBI:33384"/>
        <dbReference type="ChEBI" id="CHEBI:57262"/>
        <dbReference type="ChEBI" id="CHEBI:57603"/>
        <dbReference type="ChEBI" id="CHEBI:64612"/>
        <dbReference type="EC" id="2.7.8.29"/>
    </reaction>
</comment>
<protein>
    <recommendedName>
        <fullName evidence="12">Phosphatidylserine synthase</fullName>
        <ecNumber evidence="12">2.7.8.29</ecNumber>
    </recommendedName>
    <alternativeName>
        <fullName evidence="12">Serine-exchange enzyme</fullName>
    </alternativeName>
</protein>
<feature type="transmembrane region" description="Helical" evidence="12">
    <location>
        <begin position="725"/>
        <end position="744"/>
    </location>
</feature>
<keyword evidence="10 12" id="KW-0472">Membrane</keyword>
<evidence type="ECO:0000256" key="2">
    <source>
        <dbReference type="ARBA" id="ARBA00004916"/>
    </source>
</evidence>
<evidence type="ECO:0000313" key="13">
    <source>
        <dbReference type="EMBL" id="KAJ6222581.1"/>
    </source>
</evidence>
<name>A0A9Q0RR27_BLOTA</name>
<keyword evidence="6 12" id="KW-0812">Transmembrane</keyword>
<keyword evidence="5 12" id="KW-0808">Transferase</keyword>
<evidence type="ECO:0000256" key="4">
    <source>
        <dbReference type="ARBA" id="ARBA00008671"/>
    </source>
</evidence>
<organism evidence="13 14">
    <name type="scientific">Blomia tropicalis</name>
    <name type="common">Mite</name>
    <dbReference type="NCBI Taxonomy" id="40697"/>
    <lineage>
        <taxon>Eukaryota</taxon>
        <taxon>Metazoa</taxon>
        <taxon>Ecdysozoa</taxon>
        <taxon>Arthropoda</taxon>
        <taxon>Chelicerata</taxon>
        <taxon>Arachnida</taxon>
        <taxon>Acari</taxon>
        <taxon>Acariformes</taxon>
        <taxon>Sarcoptiformes</taxon>
        <taxon>Astigmata</taxon>
        <taxon>Glycyphagoidea</taxon>
        <taxon>Echimyopodidae</taxon>
        <taxon>Blomia</taxon>
    </lineage>
</organism>
<proteinExistence type="inferred from homology"/>
<dbReference type="AlphaFoldDB" id="A0A9Q0RR27"/>
<evidence type="ECO:0000256" key="6">
    <source>
        <dbReference type="ARBA" id="ARBA00022692"/>
    </source>
</evidence>
<feature type="transmembrane region" description="Helical" evidence="12">
    <location>
        <begin position="408"/>
        <end position="429"/>
    </location>
</feature>
<accession>A0A9Q0RR27</accession>
<evidence type="ECO:0000256" key="8">
    <source>
        <dbReference type="ARBA" id="ARBA00022989"/>
    </source>
</evidence>
<evidence type="ECO:0000256" key="10">
    <source>
        <dbReference type="ARBA" id="ARBA00023136"/>
    </source>
</evidence>
<comment type="caution">
    <text evidence="13">The sequence shown here is derived from an EMBL/GenBank/DDBJ whole genome shotgun (WGS) entry which is preliminary data.</text>
</comment>
<comment type="function">
    <text evidence="12">Catalyzes a base-exchange reaction in which the polar head group of phosphatidylethanolamine (PE) is replaced by L-serine.</text>
</comment>
<keyword evidence="14" id="KW-1185">Reference proteome</keyword>
<reference evidence="13" key="1">
    <citation type="submission" date="2022-12" db="EMBL/GenBank/DDBJ databases">
        <title>Genome assemblies of Blomia tropicalis.</title>
        <authorList>
            <person name="Cui Y."/>
        </authorList>
    </citation>
    <scope>NUCLEOTIDE SEQUENCE</scope>
    <source>
        <tissue evidence="13">Adult mites</tissue>
    </source>
</reference>
<evidence type="ECO:0000256" key="12">
    <source>
        <dbReference type="RuleBase" id="RU368094"/>
    </source>
</evidence>
<evidence type="ECO:0000313" key="14">
    <source>
        <dbReference type="Proteomes" id="UP001142055"/>
    </source>
</evidence>
<evidence type="ECO:0000256" key="1">
    <source>
        <dbReference type="ARBA" id="ARBA00004477"/>
    </source>
</evidence>
<dbReference type="PANTHER" id="PTHR15362">
    <property type="entry name" value="PHOSPHATIDYLINOSITOL SYNTHASE"/>
    <property type="match status" value="1"/>
</dbReference>
<evidence type="ECO:0000256" key="9">
    <source>
        <dbReference type="ARBA" id="ARBA00023098"/>
    </source>
</evidence>
<keyword evidence="7 12" id="KW-0256">Endoplasmic reticulum</keyword>
<dbReference type="Pfam" id="PF03034">
    <property type="entry name" value="PSS"/>
    <property type="match status" value="1"/>
</dbReference>
<dbReference type="EMBL" id="JAPWDV010000001">
    <property type="protein sequence ID" value="KAJ6222581.1"/>
    <property type="molecule type" value="Genomic_DNA"/>
</dbReference>
<evidence type="ECO:0000256" key="3">
    <source>
        <dbReference type="ARBA" id="ARBA00005189"/>
    </source>
</evidence>
<keyword evidence="11 12" id="KW-1208">Phospholipid metabolism</keyword>
<comment type="pathway">
    <text evidence="2 12">Phospholipid metabolism; phosphatidylserine biosynthesis.</text>
</comment>
<comment type="subcellular location">
    <subcellularLocation>
        <location evidence="1 12">Endoplasmic reticulum membrane</location>
        <topology evidence="1 12">Multi-pass membrane protein</topology>
    </subcellularLocation>
</comment>
<dbReference type="GO" id="GO:0006659">
    <property type="term" value="P:phosphatidylserine biosynthetic process"/>
    <property type="evidence" value="ECO:0007669"/>
    <property type="project" value="UniProtKB-UniRule"/>
</dbReference>